<protein>
    <submittedName>
        <fullName evidence="2">Uncharacterized protein</fullName>
    </submittedName>
</protein>
<name>A0ABQ4BMQ5_9ACTN</name>
<evidence type="ECO:0000313" key="3">
    <source>
        <dbReference type="Proteomes" id="UP000624709"/>
    </source>
</evidence>
<dbReference type="RefSeq" id="WP_198171279.1">
    <property type="nucleotide sequence ID" value="NZ_BAAATY010000022.1"/>
</dbReference>
<sequence>MPTLTQRIQSFLQSPRGRKLVQQGRQQLAKPENQQRLRGLVTKFQNRRRP</sequence>
<comment type="caution">
    <text evidence="2">The sequence shown here is derived from an EMBL/GenBank/DDBJ whole genome shotgun (WGS) entry which is preliminary data.</text>
</comment>
<feature type="region of interest" description="Disordered" evidence="1">
    <location>
        <begin position="1"/>
        <end position="50"/>
    </location>
</feature>
<keyword evidence="3" id="KW-1185">Reference proteome</keyword>
<dbReference type="EMBL" id="BOMS01000135">
    <property type="protein sequence ID" value="GIE71907.1"/>
    <property type="molecule type" value="Genomic_DNA"/>
</dbReference>
<accession>A0ABQ4BMQ5</accession>
<evidence type="ECO:0000313" key="2">
    <source>
        <dbReference type="EMBL" id="GIE71907.1"/>
    </source>
</evidence>
<proteinExistence type="predicted"/>
<feature type="compositionally biased region" description="Polar residues" evidence="1">
    <location>
        <begin position="1"/>
        <end position="13"/>
    </location>
</feature>
<gene>
    <name evidence="2" type="ORF">Apa02nite_080150</name>
</gene>
<reference evidence="2 3" key="1">
    <citation type="submission" date="2021-01" db="EMBL/GenBank/DDBJ databases">
        <title>Whole genome shotgun sequence of Actinoplanes palleronii NBRC 14916.</title>
        <authorList>
            <person name="Komaki H."/>
            <person name="Tamura T."/>
        </authorList>
    </citation>
    <scope>NUCLEOTIDE SEQUENCE [LARGE SCALE GENOMIC DNA]</scope>
    <source>
        <strain evidence="2 3">NBRC 14916</strain>
    </source>
</reference>
<evidence type="ECO:0000256" key="1">
    <source>
        <dbReference type="SAM" id="MobiDB-lite"/>
    </source>
</evidence>
<dbReference type="Proteomes" id="UP000624709">
    <property type="component" value="Unassembled WGS sequence"/>
</dbReference>
<organism evidence="2 3">
    <name type="scientific">Actinoplanes palleronii</name>
    <dbReference type="NCBI Taxonomy" id="113570"/>
    <lineage>
        <taxon>Bacteria</taxon>
        <taxon>Bacillati</taxon>
        <taxon>Actinomycetota</taxon>
        <taxon>Actinomycetes</taxon>
        <taxon>Micromonosporales</taxon>
        <taxon>Micromonosporaceae</taxon>
        <taxon>Actinoplanes</taxon>
    </lineage>
</organism>